<gene>
    <name evidence="1" type="ORF">FQU76_20150</name>
</gene>
<name>A0A5B8JDF2_9ACTN</name>
<sequence length="318" mass="33276">MAPQFPSYTGSGPYCYTNSLIMVAGAATGRPLPPPAVVETLTGSAFGFQLIAGTLPLFDPYAWDPELGLDQAVALLGLDCERTAGGTAEEALERLRAAVARGPVLVGPVDMGLLLYRPGTPAPGQGDHYVVVLEAGADGTLLLHDPQGHPYARLDATAFLAAWRAETVEYTEEPFIMRSGFTHEREVTAERALKDSLPLAVGWLGGRDDLPVPPGTLGGAAGVAGFARLVKAGLDPDLRLLHGHFAVRVGARRASDAADCLDRLGLAEAAGTAREQARLIGALQWPVVTGDDPALLAGLERLAPTYGQLRSALERASG</sequence>
<protein>
    <submittedName>
        <fullName evidence="1">Uncharacterized protein</fullName>
    </submittedName>
</protein>
<proteinExistence type="predicted"/>
<accession>A0A5B8JDF2</accession>
<evidence type="ECO:0000313" key="2">
    <source>
        <dbReference type="Proteomes" id="UP000320580"/>
    </source>
</evidence>
<reference evidence="1 2" key="1">
    <citation type="submission" date="2019-07" db="EMBL/GenBank/DDBJ databases">
        <authorList>
            <person name="Zhu P."/>
        </authorList>
    </citation>
    <scope>NUCLEOTIDE SEQUENCE [LARGE SCALE GENOMIC DNA]</scope>
    <source>
        <strain evidence="1 2">SSL-25</strain>
    </source>
</reference>
<organism evidence="1 2">
    <name type="scientific">Streptomyces qinzhouensis</name>
    <dbReference type="NCBI Taxonomy" id="2599401"/>
    <lineage>
        <taxon>Bacteria</taxon>
        <taxon>Bacillati</taxon>
        <taxon>Actinomycetota</taxon>
        <taxon>Actinomycetes</taxon>
        <taxon>Kitasatosporales</taxon>
        <taxon>Streptomycetaceae</taxon>
        <taxon>Streptomyces</taxon>
    </lineage>
</organism>
<dbReference type="RefSeq" id="WP_146481738.1">
    <property type="nucleotide sequence ID" value="NZ_CP042266.1"/>
</dbReference>
<evidence type="ECO:0000313" key="1">
    <source>
        <dbReference type="EMBL" id="QDY78424.1"/>
    </source>
</evidence>
<dbReference type="OrthoDB" id="8065844at2"/>
<keyword evidence="2" id="KW-1185">Reference proteome</keyword>
<dbReference type="Proteomes" id="UP000320580">
    <property type="component" value="Chromosome"/>
</dbReference>
<dbReference type="KEGG" id="sqz:FQU76_20150"/>
<dbReference type="EMBL" id="CP042266">
    <property type="protein sequence ID" value="QDY78424.1"/>
    <property type="molecule type" value="Genomic_DNA"/>
</dbReference>
<dbReference type="AlphaFoldDB" id="A0A5B8JDF2"/>